<organism evidence="3">
    <name type="scientific">uncultured organism</name>
    <dbReference type="NCBI Taxonomy" id="155900"/>
    <lineage>
        <taxon>unclassified sequences</taxon>
        <taxon>environmental samples</taxon>
    </lineage>
</organism>
<evidence type="ECO:0000313" key="3">
    <source>
        <dbReference type="EMBL" id="QEA04728.1"/>
    </source>
</evidence>
<evidence type="ECO:0000256" key="1">
    <source>
        <dbReference type="SAM" id="MobiDB-lite"/>
    </source>
</evidence>
<protein>
    <recommendedName>
        <fullName evidence="2">Endonuclease/exonuclease/phosphatase domain-containing protein</fullName>
    </recommendedName>
</protein>
<dbReference type="Gene3D" id="3.60.10.10">
    <property type="entry name" value="Endonuclease/exonuclease/phosphatase"/>
    <property type="match status" value="1"/>
</dbReference>
<accession>A0A5B8R9Y2</accession>
<sequence>MRAAAFAAVLALLLPAVAGADCGDAAVSPAALREEPPPEGDAVAVHGVVAANFGGDNALGGLYVQATGSEPAGVFVYAPDRTAAELPPAGTRVRVSARSGRYHGRFQLEWVQRIERCGRATLAPVALELPATAGRLTMLEDTLVRLDSPLVVTGNRDLGRYGSLRLAVGRRLHSSGGKRGQPAGVLLDDGRYTRDPRPVPYLDGNGTRRAGDRVYAVTGILDRAFGAWRIHPVEPPRFAAGNPRARAPGRRGAWRVASLNLENYFITRGGRGAPTAASFRAQQRRLVAALTALDADVLALQEIENRPAAVRRLVAALNRSLPGARHYRSAAAGRDRGGAVLRNALLYRPSRFSVERVVLDQDRTHNRAPVAARLRDARGRRAWVVSVHFKSRGGCPAEGDVDRGAGCWARRRTRQARALSVWLHGLAGGDRALVLGDFNTYPGEPPLRVLAGGRRLQALAVRHIPPGQRYSYVYRGRAGLLDHALATPGLAESVRGVRLWHINADEPPVAAGRGPWRSSDHDPLLVDLFPPR</sequence>
<feature type="compositionally biased region" description="Basic and acidic residues" evidence="1">
    <location>
        <begin position="188"/>
        <end position="197"/>
    </location>
</feature>
<dbReference type="InterPro" id="IPR005135">
    <property type="entry name" value="Endo/exonuclease/phosphatase"/>
</dbReference>
<dbReference type="GO" id="GO:0003824">
    <property type="term" value="F:catalytic activity"/>
    <property type="evidence" value="ECO:0007669"/>
    <property type="project" value="InterPro"/>
</dbReference>
<gene>
    <name evidence="3" type="ORF">KBTEX_01036</name>
</gene>
<dbReference type="InterPro" id="IPR047971">
    <property type="entry name" value="ExeM-like"/>
</dbReference>
<dbReference type="Pfam" id="PF03372">
    <property type="entry name" value="Exo_endo_phos"/>
    <property type="match status" value="1"/>
</dbReference>
<proteinExistence type="predicted"/>
<dbReference type="InterPro" id="IPR036691">
    <property type="entry name" value="Endo/exonu/phosph_ase_sf"/>
</dbReference>
<feature type="region of interest" description="Disordered" evidence="1">
    <location>
        <begin position="173"/>
        <end position="205"/>
    </location>
</feature>
<dbReference type="EMBL" id="MN079088">
    <property type="protein sequence ID" value="QEA04728.1"/>
    <property type="molecule type" value="Genomic_DNA"/>
</dbReference>
<evidence type="ECO:0000259" key="2">
    <source>
        <dbReference type="Pfam" id="PF03372"/>
    </source>
</evidence>
<dbReference type="NCBIfam" id="NF033681">
    <property type="entry name" value="ExeM_NucH_DNase"/>
    <property type="match status" value="1"/>
</dbReference>
<name>A0A5B8R9Y2_9ZZZZ</name>
<dbReference type="PANTHER" id="PTHR42834:SF1">
    <property type="entry name" value="ENDONUCLEASE_EXONUCLEASE_PHOSPHATASE FAMILY PROTEIN (AFU_ORTHOLOGUE AFUA_3G09210)"/>
    <property type="match status" value="1"/>
</dbReference>
<feature type="domain" description="Endonuclease/exonuclease/phosphatase" evidence="2">
    <location>
        <begin position="270"/>
        <end position="521"/>
    </location>
</feature>
<dbReference type="SUPFAM" id="SSF56219">
    <property type="entry name" value="DNase I-like"/>
    <property type="match status" value="1"/>
</dbReference>
<dbReference type="PANTHER" id="PTHR42834">
    <property type="entry name" value="ENDONUCLEASE/EXONUCLEASE/PHOSPHATASE FAMILY PROTEIN (AFU_ORTHOLOGUE AFUA_3G09210)"/>
    <property type="match status" value="1"/>
</dbReference>
<dbReference type="AlphaFoldDB" id="A0A5B8R9Y2"/>
<reference evidence="3" key="1">
    <citation type="submission" date="2019-06" db="EMBL/GenBank/DDBJ databases">
        <authorList>
            <person name="Murdoch R.W."/>
            <person name="Fathepure B."/>
        </authorList>
    </citation>
    <scope>NUCLEOTIDE SEQUENCE</scope>
</reference>